<reference evidence="2" key="1">
    <citation type="submission" date="2016-10" db="EMBL/GenBank/DDBJ databases">
        <authorList>
            <person name="Varghese N."/>
            <person name="Submissions S."/>
        </authorList>
    </citation>
    <scope>NUCLEOTIDE SEQUENCE [LARGE SCALE GENOMIC DNA]</scope>
    <source>
        <strain evidence="2">LMG 26031</strain>
    </source>
</reference>
<dbReference type="Pfam" id="PF09952">
    <property type="entry name" value="AbiEi_2"/>
    <property type="match status" value="1"/>
</dbReference>
<dbReference type="Proteomes" id="UP000198866">
    <property type="component" value="Unassembled WGS sequence"/>
</dbReference>
<protein>
    <submittedName>
        <fullName evidence="1">Uncharacterized protein</fullName>
    </submittedName>
</protein>
<dbReference type="InterPro" id="IPR019238">
    <property type="entry name" value="AbiEi_2"/>
</dbReference>
<dbReference type="OrthoDB" id="6630012at2"/>
<accession>A0A1H6ZNT5</accession>
<name>A0A1H6ZNT5_9BURK</name>
<proteinExistence type="predicted"/>
<keyword evidence="2" id="KW-1185">Reference proteome</keyword>
<dbReference type="STRING" id="667676.SAMN05192539_1012183"/>
<evidence type="ECO:0000313" key="2">
    <source>
        <dbReference type="Proteomes" id="UP000198866"/>
    </source>
</evidence>
<dbReference type="RefSeq" id="WP_090867251.1">
    <property type="nucleotide sequence ID" value="NZ_FNYE01000012.1"/>
</dbReference>
<dbReference type="EMBL" id="FNYE01000012">
    <property type="protein sequence ID" value="SEJ53227.1"/>
    <property type="molecule type" value="Genomic_DNA"/>
</dbReference>
<sequence>MISRPDVLSITGQQILAGACRAFRSSTRIYKAKPVAATRIGLGADGAIQFDLDGKKLVMPVHVASRANRANVLLVSDRLQSVSVDGRPLMLVAPYVDPDLAMDLIDRNIPFLDAVGNTFIREPEATIMIMGRPRLPWATGTQTSRSTTSKGLQVMFALATQPGLASEPYRKIAEASGAALSTVNQVVDDLLARGLLVTRRNGERIFPDWQKYVDEWVSLYPTRLRPKLALSTYAAASPDWWRAFDFFKFDARLGGEAAADLVTQELKAVRVTIYARQNPGADFLKAARLRPSPDGEVEVLASFWREPADYEWDTPPPLPVVHPLLVYADLIASGDSRNLSVAKHLYERYVGNLHA</sequence>
<dbReference type="PROSITE" id="PS51257">
    <property type="entry name" value="PROKAR_LIPOPROTEIN"/>
    <property type="match status" value="1"/>
</dbReference>
<gene>
    <name evidence="1" type="ORF">SAMN05192539_1012183</name>
</gene>
<organism evidence="1 2">
    <name type="scientific">Paraburkholderia diazotrophica</name>
    <dbReference type="NCBI Taxonomy" id="667676"/>
    <lineage>
        <taxon>Bacteria</taxon>
        <taxon>Pseudomonadati</taxon>
        <taxon>Pseudomonadota</taxon>
        <taxon>Betaproteobacteria</taxon>
        <taxon>Burkholderiales</taxon>
        <taxon>Burkholderiaceae</taxon>
        <taxon>Paraburkholderia</taxon>
    </lineage>
</organism>
<evidence type="ECO:0000313" key="1">
    <source>
        <dbReference type="EMBL" id="SEJ53227.1"/>
    </source>
</evidence>
<dbReference type="AlphaFoldDB" id="A0A1H6ZNT5"/>